<evidence type="ECO:0000256" key="1">
    <source>
        <dbReference type="ARBA" id="ARBA00001947"/>
    </source>
</evidence>
<dbReference type="CDD" id="cd08232">
    <property type="entry name" value="idonate-5-DH"/>
    <property type="match status" value="1"/>
</dbReference>
<evidence type="ECO:0000256" key="2">
    <source>
        <dbReference type="ARBA" id="ARBA00008072"/>
    </source>
</evidence>
<dbReference type="RefSeq" id="WP_150968657.1">
    <property type="nucleotide sequence ID" value="NZ_VZDO01000003.1"/>
</dbReference>
<keyword evidence="5" id="KW-0560">Oxidoreductase</keyword>
<comment type="similarity">
    <text evidence="2 6">Belongs to the zinc-containing alcohol dehydrogenase family.</text>
</comment>
<evidence type="ECO:0000256" key="3">
    <source>
        <dbReference type="ARBA" id="ARBA00022723"/>
    </source>
</evidence>
<dbReference type="EMBL" id="VZDO01000003">
    <property type="protein sequence ID" value="KAB0681402.1"/>
    <property type="molecule type" value="Genomic_DNA"/>
</dbReference>
<keyword evidence="4 6" id="KW-0862">Zinc</keyword>
<dbReference type="Pfam" id="PF00107">
    <property type="entry name" value="ADH_zinc_N"/>
    <property type="match status" value="1"/>
</dbReference>
<gene>
    <name evidence="8" type="ORF">F6X38_05825</name>
</gene>
<dbReference type="GO" id="GO:0016616">
    <property type="term" value="F:oxidoreductase activity, acting on the CH-OH group of donors, NAD or NADP as acceptor"/>
    <property type="evidence" value="ECO:0007669"/>
    <property type="project" value="UniProtKB-ARBA"/>
</dbReference>
<feature type="domain" description="Enoyl reductase (ER)" evidence="7">
    <location>
        <begin position="10"/>
        <end position="342"/>
    </location>
</feature>
<keyword evidence="3 6" id="KW-0479">Metal-binding</keyword>
<dbReference type="SMART" id="SM00829">
    <property type="entry name" value="PKS_ER"/>
    <property type="match status" value="1"/>
</dbReference>
<evidence type="ECO:0000313" key="9">
    <source>
        <dbReference type="Proteomes" id="UP000432089"/>
    </source>
</evidence>
<dbReference type="Pfam" id="PF08240">
    <property type="entry name" value="ADH_N"/>
    <property type="match status" value="1"/>
</dbReference>
<organism evidence="8 9">
    <name type="scientific">Plantimonas leprariae</name>
    <dbReference type="NCBI Taxonomy" id="2615207"/>
    <lineage>
        <taxon>Bacteria</taxon>
        <taxon>Pseudomonadati</taxon>
        <taxon>Pseudomonadota</taxon>
        <taxon>Alphaproteobacteria</taxon>
        <taxon>Hyphomicrobiales</taxon>
        <taxon>Aurantimonadaceae</taxon>
        <taxon>Plantimonas</taxon>
    </lineage>
</organism>
<dbReference type="Gene3D" id="3.40.50.720">
    <property type="entry name" value="NAD(P)-binding Rossmann-like Domain"/>
    <property type="match status" value="1"/>
</dbReference>
<protein>
    <submittedName>
        <fullName evidence="8">L-idonate 5-dehydrogenase</fullName>
    </submittedName>
</protein>
<name>A0A7V7PRN8_9HYPH</name>
<reference evidence="8 9" key="1">
    <citation type="submission" date="2019-09" db="EMBL/GenBank/DDBJ databases">
        <title>YIM 132180 draft genome.</title>
        <authorList>
            <person name="Zhang K."/>
        </authorList>
    </citation>
    <scope>NUCLEOTIDE SEQUENCE [LARGE SCALE GENOMIC DNA]</scope>
    <source>
        <strain evidence="8 9">YIM 132180</strain>
    </source>
</reference>
<accession>A0A7V7PRN8</accession>
<dbReference type="PROSITE" id="PS00059">
    <property type="entry name" value="ADH_ZINC"/>
    <property type="match status" value="1"/>
</dbReference>
<dbReference type="Proteomes" id="UP000432089">
    <property type="component" value="Unassembled WGS sequence"/>
</dbReference>
<dbReference type="SUPFAM" id="SSF50129">
    <property type="entry name" value="GroES-like"/>
    <property type="match status" value="1"/>
</dbReference>
<evidence type="ECO:0000256" key="6">
    <source>
        <dbReference type="RuleBase" id="RU361277"/>
    </source>
</evidence>
<evidence type="ECO:0000256" key="5">
    <source>
        <dbReference type="ARBA" id="ARBA00023002"/>
    </source>
</evidence>
<evidence type="ECO:0000256" key="4">
    <source>
        <dbReference type="ARBA" id="ARBA00022833"/>
    </source>
</evidence>
<proteinExistence type="inferred from homology"/>
<dbReference type="InterPro" id="IPR011032">
    <property type="entry name" value="GroES-like_sf"/>
</dbReference>
<dbReference type="InterPro" id="IPR002328">
    <property type="entry name" value="ADH_Zn_CS"/>
</dbReference>
<comment type="caution">
    <text evidence="8">The sequence shown here is derived from an EMBL/GenBank/DDBJ whole genome shotgun (WGS) entry which is preliminary data.</text>
</comment>
<comment type="cofactor">
    <cofactor evidence="1 6">
        <name>Zn(2+)</name>
        <dbReference type="ChEBI" id="CHEBI:29105"/>
    </cofactor>
</comment>
<dbReference type="PANTHER" id="PTHR43161:SF9">
    <property type="entry name" value="SORBITOL DEHYDROGENASE"/>
    <property type="match status" value="1"/>
</dbReference>
<dbReference type="PANTHER" id="PTHR43161">
    <property type="entry name" value="SORBITOL DEHYDROGENASE"/>
    <property type="match status" value="1"/>
</dbReference>
<dbReference type="InterPro" id="IPR020843">
    <property type="entry name" value="ER"/>
</dbReference>
<dbReference type="InterPro" id="IPR013154">
    <property type="entry name" value="ADH-like_N"/>
</dbReference>
<dbReference type="AlphaFoldDB" id="A0A7V7PRN8"/>
<dbReference type="Gene3D" id="3.90.180.10">
    <property type="entry name" value="Medium-chain alcohol dehydrogenases, catalytic domain"/>
    <property type="match status" value="1"/>
</dbReference>
<dbReference type="GO" id="GO:0008270">
    <property type="term" value="F:zinc ion binding"/>
    <property type="evidence" value="ECO:0007669"/>
    <property type="project" value="InterPro"/>
</dbReference>
<dbReference type="InterPro" id="IPR013149">
    <property type="entry name" value="ADH-like_C"/>
</dbReference>
<dbReference type="InterPro" id="IPR036291">
    <property type="entry name" value="NAD(P)-bd_dom_sf"/>
</dbReference>
<keyword evidence="9" id="KW-1185">Reference proteome</keyword>
<dbReference type="SUPFAM" id="SSF51735">
    <property type="entry name" value="NAD(P)-binding Rossmann-fold domains"/>
    <property type="match status" value="1"/>
</dbReference>
<sequence length="345" mass="35772">MTLAKAVTIFAPEDLRVVERPLGELDPARVRIRFGAGGICGSDMHYFRHARTGDFVVKEPLVLGHEIAGTVEAVGAKVEGLAPGTRVAVNPFRPCGHCPRCREGRANLCENVFFMGSASKNPHMQGGFATLFDTTPEQCVPVPDSLPIEAAALAEPLAVCLHAVKRGGDLAGRSVLVVGAGPIGLLTLVAAKLRGPARAAVVDLAAAPLAMAKALGADAAIDLSADPKGLETIEAPDVVFEASGTAAGLASAIRTVRRGGTVVQIGNLPGGDIPSPMNAVMAKEIDLLGTFRFDAEFAKAVDLIASGKVDVMRIVTARRPLLDAPAAFRLALDRSQSVKVVLTAA</sequence>
<evidence type="ECO:0000313" key="8">
    <source>
        <dbReference type="EMBL" id="KAB0681402.1"/>
    </source>
</evidence>
<evidence type="ECO:0000259" key="7">
    <source>
        <dbReference type="SMART" id="SM00829"/>
    </source>
</evidence>